<evidence type="ECO:0000313" key="3">
    <source>
        <dbReference type="Proteomes" id="UP000799779"/>
    </source>
</evidence>
<proteinExistence type="predicted"/>
<sequence length="168" mass="18214">MKVPCGHLRRRIAAQLHEDAIVQVSNMTKPLVKHPCPLVCHMRTQYGHGRRSLAPCIAARLCAAVLKYMPGRAVPHPPFKVEGRLGLRLLDTWSQLEPALVAGGASISEPRRITAPATTHMCSLQTHLAGPRWHDELTGSSPEASHGAPGQTPEPTRSAPSGRPVEKQ</sequence>
<dbReference type="Proteomes" id="UP000799779">
    <property type="component" value="Unassembled WGS sequence"/>
</dbReference>
<protein>
    <submittedName>
        <fullName evidence="2">Uncharacterized protein</fullName>
    </submittedName>
</protein>
<gene>
    <name evidence="2" type="ORF">P154DRAFT_575516</name>
</gene>
<accession>A0A6A5WIP3</accession>
<evidence type="ECO:0000256" key="1">
    <source>
        <dbReference type="SAM" id="MobiDB-lite"/>
    </source>
</evidence>
<dbReference type="EMBL" id="ML977586">
    <property type="protein sequence ID" value="KAF2000804.1"/>
    <property type="molecule type" value="Genomic_DNA"/>
</dbReference>
<evidence type="ECO:0000313" key="2">
    <source>
        <dbReference type="EMBL" id="KAF2000804.1"/>
    </source>
</evidence>
<organism evidence="2 3">
    <name type="scientific">Amniculicola lignicola CBS 123094</name>
    <dbReference type="NCBI Taxonomy" id="1392246"/>
    <lineage>
        <taxon>Eukaryota</taxon>
        <taxon>Fungi</taxon>
        <taxon>Dikarya</taxon>
        <taxon>Ascomycota</taxon>
        <taxon>Pezizomycotina</taxon>
        <taxon>Dothideomycetes</taxon>
        <taxon>Pleosporomycetidae</taxon>
        <taxon>Pleosporales</taxon>
        <taxon>Amniculicolaceae</taxon>
        <taxon>Amniculicola</taxon>
    </lineage>
</organism>
<reference evidence="2" key="1">
    <citation type="journal article" date="2020" name="Stud. Mycol.">
        <title>101 Dothideomycetes genomes: a test case for predicting lifestyles and emergence of pathogens.</title>
        <authorList>
            <person name="Haridas S."/>
            <person name="Albert R."/>
            <person name="Binder M."/>
            <person name="Bloem J."/>
            <person name="Labutti K."/>
            <person name="Salamov A."/>
            <person name="Andreopoulos B."/>
            <person name="Baker S."/>
            <person name="Barry K."/>
            <person name="Bills G."/>
            <person name="Bluhm B."/>
            <person name="Cannon C."/>
            <person name="Castanera R."/>
            <person name="Culley D."/>
            <person name="Daum C."/>
            <person name="Ezra D."/>
            <person name="Gonzalez J."/>
            <person name="Henrissat B."/>
            <person name="Kuo A."/>
            <person name="Liang C."/>
            <person name="Lipzen A."/>
            <person name="Lutzoni F."/>
            <person name="Magnuson J."/>
            <person name="Mondo S."/>
            <person name="Nolan M."/>
            <person name="Ohm R."/>
            <person name="Pangilinan J."/>
            <person name="Park H.-J."/>
            <person name="Ramirez L."/>
            <person name="Alfaro M."/>
            <person name="Sun H."/>
            <person name="Tritt A."/>
            <person name="Yoshinaga Y."/>
            <person name="Zwiers L.-H."/>
            <person name="Turgeon B."/>
            <person name="Goodwin S."/>
            <person name="Spatafora J."/>
            <person name="Crous P."/>
            <person name="Grigoriev I."/>
        </authorList>
    </citation>
    <scope>NUCLEOTIDE SEQUENCE</scope>
    <source>
        <strain evidence="2">CBS 123094</strain>
    </source>
</reference>
<dbReference type="AlphaFoldDB" id="A0A6A5WIP3"/>
<feature type="region of interest" description="Disordered" evidence="1">
    <location>
        <begin position="132"/>
        <end position="168"/>
    </location>
</feature>
<keyword evidence="3" id="KW-1185">Reference proteome</keyword>
<name>A0A6A5WIP3_9PLEO</name>